<dbReference type="PANTHER" id="PTHR32114:SF2">
    <property type="entry name" value="ABC TRANSPORTER ABCH.3"/>
    <property type="match status" value="1"/>
</dbReference>
<evidence type="ECO:0000256" key="1">
    <source>
        <dbReference type="SAM" id="Coils"/>
    </source>
</evidence>
<proteinExistence type="predicted"/>
<protein>
    <submittedName>
        <fullName evidence="4">AAA family ATPase</fullName>
    </submittedName>
</protein>
<feature type="domain" description="Rad50/SbcC-type AAA" evidence="3">
    <location>
        <begin position="8"/>
        <end position="228"/>
    </location>
</feature>
<reference evidence="4 5" key="1">
    <citation type="submission" date="2024-04" db="EMBL/GenBank/DDBJ databases">
        <authorList>
            <person name="Abashina T."/>
            <person name="Shaikin A."/>
        </authorList>
    </citation>
    <scope>NUCLEOTIDE SEQUENCE [LARGE SCALE GENOMIC DNA]</scope>
    <source>
        <strain evidence="4 5">AAFK</strain>
    </source>
</reference>
<dbReference type="Gene3D" id="3.40.50.300">
    <property type="entry name" value="P-loop containing nucleotide triphosphate hydrolases"/>
    <property type="match status" value="2"/>
</dbReference>
<evidence type="ECO:0000259" key="3">
    <source>
        <dbReference type="Pfam" id="PF13476"/>
    </source>
</evidence>
<evidence type="ECO:0000313" key="5">
    <source>
        <dbReference type="Proteomes" id="UP001446205"/>
    </source>
</evidence>
<dbReference type="Pfam" id="PF13476">
    <property type="entry name" value="AAA_23"/>
    <property type="match status" value="1"/>
</dbReference>
<keyword evidence="1" id="KW-0175">Coiled coil</keyword>
<feature type="coiled-coil region" evidence="1">
    <location>
        <begin position="900"/>
        <end position="934"/>
    </location>
</feature>
<evidence type="ECO:0000313" key="4">
    <source>
        <dbReference type="EMBL" id="MEK8088866.1"/>
    </source>
</evidence>
<dbReference type="Pfam" id="PF13558">
    <property type="entry name" value="SbcC_Walker_B"/>
    <property type="match status" value="1"/>
</dbReference>
<feature type="coiled-coil region" evidence="1">
    <location>
        <begin position="324"/>
        <end position="351"/>
    </location>
</feature>
<accession>A0ABU9D5N0</accession>
<organism evidence="4 5">
    <name type="scientific">Thermithiobacillus plumbiphilus</name>
    <dbReference type="NCBI Taxonomy" id="1729899"/>
    <lineage>
        <taxon>Bacteria</taxon>
        <taxon>Pseudomonadati</taxon>
        <taxon>Pseudomonadota</taxon>
        <taxon>Acidithiobacillia</taxon>
        <taxon>Acidithiobacillales</taxon>
        <taxon>Thermithiobacillaceae</taxon>
        <taxon>Thermithiobacillus</taxon>
    </lineage>
</organism>
<evidence type="ECO:0000256" key="2">
    <source>
        <dbReference type="SAM" id="MobiDB-lite"/>
    </source>
</evidence>
<gene>
    <name evidence="4" type="ORF">WOB96_03725</name>
</gene>
<comment type="caution">
    <text evidence="4">The sequence shown here is derived from an EMBL/GenBank/DDBJ whole genome shotgun (WGS) entry which is preliminary data.</text>
</comment>
<feature type="coiled-coil region" evidence="1">
    <location>
        <begin position="637"/>
        <end position="795"/>
    </location>
</feature>
<feature type="coiled-coil region" evidence="1">
    <location>
        <begin position="476"/>
        <end position="510"/>
    </location>
</feature>
<keyword evidence="5" id="KW-1185">Reference proteome</keyword>
<feature type="coiled-coil region" evidence="1">
    <location>
        <begin position="204"/>
        <end position="231"/>
    </location>
</feature>
<sequence length="1270" mass="138933">MRILAIRGRNLASLAGSFELDLANGPLGRAGLFAISGRTGAGKSTLLDALCLALFDRVPRLTQANKVAVGQADLAPELRISGDDVRGILRRGAAEGYAEVDFIGIDRKTYRARWEVRRAKNKPGGRLQEQVLTLRTLPDDHLIGRTKKEILAEISQRLGLSFDQFRRAVLLAQGDFAAFLKAAHKERSELLERITGTEIYSELSRAAYHRAREEEQKLRELELRLQALSVLSDDDRQALLAEKALIAEARDKTQGELAVVQDALRWHEQATSLRQDCDRAVQTLQQAELAWQAAADRVEVLNRVRAAQPLRPLLEACDRAAGAGREAEAARQAALKELAKAEVDLSVQEQAYSTAEGRHQTAASAWDAAQPALQAARELDVRIREAGHQLESAERLHREAGLQAAQAADAASELRARQALQESALDADREWLGRQQHVASLAAQWPRWEDLLKRALQSRQTQLTAEGALPLHQSQLQDFQAGILRLEAELQAALAAEESAEQSLAECEAAASRYSLEAISNQRNTREALRARLQHAAGLLTQAGERWQALSRVQAQRQSLAAELLAAEQALASHQPLRPPLEARLAEAESMLERTLLAAQGDVAQLRAQLQTGEPCMVCGAQEHPWAQHHPAFEALLGDQRARVNTLKAELQTLIETELRWQGKLEQSRQAMADCEQQISDLEQRCQALQAEWASLPERQDELGPVWDAALATRMQARLLAVTAELEQLQGQEKAALASEAALRTARETCESQRRKRERLQADTQARRGREQMLIHALEQESATATAALAEYQSACGQLAEALAGIPNWQTQLASEGMRFLAACCQRVLAYEARAKQAADADAALREIAPKLAEAESLARTLAAQAGEALQGLLQCRQHLAGLEAERRQFFDGAAVESASRQLQVELDQARASLDAARDALAAAREALALARQTLAHRTTQVADAQRQLVAAQAELSAALAGLGWQEVELRQWLSHEASWLARESAALEALQNACRDASVRLEARQSLLARHEQSVPPMSEEDAREALAMLQARLQSHVTDLAGIDARLRQDDQQREQAASTRESAEVQRAHWALWESLRELIGSADGAKFRNFAQSLTLDALLGQANRHLVDLARRYRLERAPGSDLDIQVVDLEMADEVRSVHSLSGGESFLVSLALALGLASLSSQRTQVESLFIDEGFGALDPDTLGIAVGSLDALQSQGRQIGVISHVPALVESIGVQVHVEAMGSGRSRVRVVDAQLSWQADATLGGMDEGGEGDAEDLSRQSA</sequence>
<dbReference type="InterPro" id="IPR038729">
    <property type="entry name" value="Rad50/SbcC_AAA"/>
</dbReference>
<dbReference type="RefSeq" id="WP_341369931.1">
    <property type="nucleotide sequence ID" value="NZ_JBBPCO010000002.1"/>
</dbReference>
<dbReference type="SUPFAM" id="SSF52540">
    <property type="entry name" value="P-loop containing nucleoside triphosphate hydrolases"/>
    <property type="match status" value="1"/>
</dbReference>
<dbReference type="Proteomes" id="UP001446205">
    <property type="component" value="Unassembled WGS sequence"/>
</dbReference>
<name>A0ABU9D5N0_9PROT</name>
<feature type="region of interest" description="Disordered" evidence="2">
    <location>
        <begin position="1250"/>
        <end position="1270"/>
    </location>
</feature>
<dbReference type="EMBL" id="JBBPCO010000002">
    <property type="protein sequence ID" value="MEK8088866.1"/>
    <property type="molecule type" value="Genomic_DNA"/>
</dbReference>
<dbReference type="PANTHER" id="PTHR32114">
    <property type="entry name" value="ABC TRANSPORTER ABCH.3"/>
    <property type="match status" value="1"/>
</dbReference>
<dbReference type="InterPro" id="IPR027417">
    <property type="entry name" value="P-loop_NTPase"/>
</dbReference>